<name>A0ABU2QW32_9ACTN</name>
<dbReference type="InterPro" id="IPR014710">
    <property type="entry name" value="RmlC-like_jellyroll"/>
</dbReference>
<dbReference type="Proteomes" id="UP001183610">
    <property type="component" value="Unassembled WGS sequence"/>
</dbReference>
<gene>
    <name evidence="1" type="ORF">RM698_06335</name>
</gene>
<comment type="caution">
    <text evidence="1">The sequence shown here is derived from an EMBL/GenBank/DDBJ whole genome shotgun (WGS) entry which is preliminary data.</text>
</comment>
<organism evidence="1 2">
    <name type="scientific">Streptomyces evansiae</name>
    <dbReference type="NCBI Taxonomy" id="3075535"/>
    <lineage>
        <taxon>Bacteria</taxon>
        <taxon>Bacillati</taxon>
        <taxon>Actinomycetota</taxon>
        <taxon>Actinomycetes</taxon>
        <taxon>Kitasatosporales</taxon>
        <taxon>Streptomycetaceae</taxon>
        <taxon>Streptomyces</taxon>
    </lineage>
</organism>
<sequence length="173" mass="17818">MCGRSACAGIDLPGHDLEAAPAAVARSCVPHGFTTEPRYPASGPQAGKAALDTSRPELLRRPLPRPESVRAAVLAVPDGEISVHLLFSGHEHGRTGLYRTVLPPRGRSRAGAHGAGSVEYVMVVSGHLTLVADETPYPLGPGGAARFSGAAEHSCTTGTEGAVTHSVLGYPRA</sequence>
<dbReference type="Gene3D" id="2.60.120.10">
    <property type="entry name" value="Jelly Rolls"/>
    <property type="match status" value="1"/>
</dbReference>
<dbReference type="EMBL" id="JAVRET010000009">
    <property type="protein sequence ID" value="MDT0408671.1"/>
    <property type="molecule type" value="Genomic_DNA"/>
</dbReference>
<dbReference type="SUPFAM" id="SSF51182">
    <property type="entry name" value="RmlC-like cupins"/>
    <property type="match status" value="1"/>
</dbReference>
<dbReference type="InterPro" id="IPR011051">
    <property type="entry name" value="RmlC_Cupin_sf"/>
</dbReference>
<evidence type="ECO:0000313" key="1">
    <source>
        <dbReference type="EMBL" id="MDT0408671.1"/>
    </source>
</evidence>
<dbReference type="CDD" id="cd02209">
    <property type="entry name" value="cupin_XRE_C"/>
    <property type="match status" value="1"/>
</dbReference>
<evidence type="ECO:0000313" key="2">
    <source>
        <dbReference type="Proteomes" id="UP001183610"/>
    </source>
</evidence>
<keyword evidence="2" id="KW-1185">Reference proteome</keyword>
<dbReference type="RefSeq" id="WP_010267993.1">
    <property type="nucleotide sequence ID" value="NZ_JAVRET010000009.1"/>
</dbReference>
<protein>
    <submittedName>
        <fullName evidence="1">Cupin domain-containing protein</fullName>
    </submittedName>
</protein>
<accession>A0ABU2QW32</accession>
<reference evidence="2" key="1">
    <citation type="submission" date="2023-07" db="EMBL/GenBank/DDBJ databases">
        <title>30 novel species of actinomycetes from the DSMZ collection.</title>
        <authorList>
            <person name="Nouioui I."/>
        </authorList>
    </citation>
    <scope>NUCLEOTIDE SEQUENCE [LARGE SCALE GENOMIC DNA]</scope>
    <source>
        <strain evidence="2">DSM 41979</strain>
    </source>
</reference>
<proteinExistence type="predicted"/>